<dbReference type="SMART" id="SM00384">
    <property type="entry name" value="AT_hook"/>
    <property type="match status" value="2"/>
</dbReference>
<evidence type="ECO:0000256" key="2">
    <source>
        <dbReference type="ARBA" id="ARBA00023163"/>
    </source>
</evidence>
<keyword evidence="6" id="KW-1185">Reference proteome</keyword>
<dbReference type="GO" id="GO:0005634">
    <property type="term" value="C:nucleus"/>
    <property type="evidence" value="ECO:0007669"/>
    <property type="project" value="UniProtKB-SubCell"/>
</dbReference>
<sequence>MEAQPLNDGPGVRVSMFDYSVENHLRAINTISKLCGEPENDGLDECDIQRPSSSITFIREWRHFSYEPRIVRFASESECSKEKYVSSEVNLLQFSSATVPKKEEQYDGTTSAKFCKDFIMYVGGSVWALDWCPRVHENPDGYVKCEFIAVAAHPPESYYHKIGAPLIGRGIIQIWCMLNIGGKEEEAPPLKKKRKQKSDDNGVIEGNALQVRKPRGRPRKHPEDETNETSSEVKRPRGRPKKKPIDESLNNVACENQSVQHLDVEFTEGSFQPPAIEGVPRNTEENAPTKGQNKNKKGKAEKASVSKLATRTPARGKRLKSKARSKSYDDNNCLLSLNQSFGASIPKDIALPRVVLCLAHNGKVAWDVKWQPYNVNDSKCKQRMGYLAVLLGNGSLEVWEVPLPRTIGVIYSSSQKDGIDPRFVKLDPVFICSKLKCGDVQSIPLTVEWSTSPPHNYLLAGCHDGMVALWKFSPSGSPKDTKPVLCFSADTVPIRSVAWAPSFSDSESSNVIVTAGHRGLKFWDIRDPFHPLWDCHPHPRFINSLDWLPDPRCVILSFDDGSMRMLSLAQAANDVPVTGKAFTATKQQGLNTIFTCSSFAIWSVQVSRLTGLVAYCSAEGTAICFQLQLTAKAVDRYFSRNRAPHFLCGSLTEEGSTITVNTPLPNVPLPFKKSISDSGESPKSLRSFLTESKQIKRANDKKAKGSSAHKLILAPCHDNDPGVESESEETLAALNNKKKPKSKSSNKHKAEQNQALAIRSEDVTVTESQENGTGEAVNHDVEALPPKILAMHRVRWNMNKGSERWLCYGGAAGIVRCQQILVPIVGKKSAWKS</sequence>
<feature type="compositionally biased region" description="Basic residues" evidence="4">
    <location>
        <begin position="314"/>
        <end position="324"/>
    </location>
</feature>
<dbReference type="InterPro" id="IPR015943">
    <property type="entry name" value="WD40/YVTN_repeat-like_dom_sf"/>
</dbReference>
<reference evidence="5 6" key="1">
    <citation type="journal article" date="2021" name="Commun. Biol.">
        <title>The genome of Shorea leprosula (Dipterocarpaceae) highlights the ecological relevance of drought in aseasonal tropical rainforests.</title>
        <authorList>
            <person name="Ng K.K.S."/>
            <person name="Kobayashi M.J."/>
            <person name="Fawcett J.A."/>
            <person name="Hatakeyama M."/>
            <person name="Paape T."/>
            <person name="Ng C.H."/>
            <person name="Ang C.C."/>
            <person name="Tnah L.H."/>
            <person name="Lee C.T."/>
            <person name="Nishiyama T."/>
            <person name="Sese J."/>
            <person name="O'Brien M.J."/>
            <person name="Copetti D."/>
            <person name="Mohd Noor M.I."/>
            <person name="Ong R.C."/>
            <person name="Putra M."/>
            <person name="Sireger I.Z."/>
            <person name="Indrioko S."/>
            <person name="Kosugi Y."/>
            <person name="Izuno A."/>
            <person name="Isagi Y."/>
            <person name="Lee S.L."/>
            <person name="Shimizu K.K."/>
        </authorList>
    </citation>
    <scope>NUCLEOTIDE SEQUENCE [LARGE SCALE GENOMIC DNA]</scope>
    <source>
        <strain evidence="5">214</strain>
    </source>
</reference>
<organism evidence="5 6">
    <name type="scientific">Rubroshorea leprosula</name>
    <dbReference type="NCBI Taxonomy" id="152421"/>
    <lineage>
        <taxon>Eukaryota</taxon>
        <taxon>Viridiplantae</taxon>
        <taxon>Streptophyta</taxon>
        <taxon>Embryophyta</taxon>
        <taxon>Tracheophyta</taxon>
        <taxon>Spermatophyta</taxon>
        <taxon>Magnoliopsida</taxon>
        <taxon>eudicotyledons</taxon>
        <taxon>Gunneridae</taxon>
        <taxon>Pentapetalae</taxon>
        <taxon>rosids</taxon>
        <taxon>malvids</taxon>
        <taxon>Malvales</taxon>
        <taxon>Dipterocarpaceae</taxon>
        <taxon>Rubroshorea</taxon>
    </lineage>
</organism>
<dbReference type="SMART" id="SM00320">
    <property type="entry name" value="WD40"/>
    <property type="match status" value="5"/>
</dbReference>
<dbReference type="GO" id="GO:0003677">
    <property type="term" value="F:DNA binding"/>
    <property type="evidence" value="ECO:0007669"/>
    <property type="project" value="InterPro"/>
</dbReference>
<gene>
    <name evidence="5" type="ORF">SLEP1_g11358</name>
</gene>
<feature type="region of interest" description="Disordered" evidence="4">
    <location>
        <begin position="690"/>
        <end position="759"/>
    </location>
</feature>
<evidence type="ECO:0000313" key="6">
    <source>
        <dbReference type="Proteomes" id="UP001054252"/>
    </source>
</evidence>
<dbReference type="InterPro" id="IPR036322">
    <property type="entry name" value="WD40_repeat_dom_sf"/>
</dbReference>
<protein>
    <recommendedName>
        <fullName evidence="7">DNA binding protein</fullName>
    </recommendedName>
</protein>
<dbReference type="Proteomes" id="UP001054252">
    <property type="component" value="Unassembled WGS sequence"/>
</dbReference>
<dbReference type="GO" id="GO:0000127">
    <property type="term" value="C:transcription factor TFIIIC complex"/>
    <property type="evidence" value="ECO:0007669"/>
    <property type="project" value="TreeGrafter"/>
</dbReference>
<feature type="region of interest" description="Disordered" evidence="4">
    <location>
        <begin position="271"/>
        <end position="324"/>
    </location>
</feature>
<dbReference type="InterPro" id="IPR017956">
    <property type="entry name" value="AT_hook_DNA-bd_motif"/>
</dbReference>
<proteinExistence type="predicted"/>
<dbReference type="GO" id="GO:0006383">
    <property type="term" value="P:transcription by RNA polymerase III"/>
    <property type="evidence" value="ECO:0007669"/>
    <property type="project" value="TreeGrafter"/>
</dbReference>
<dbReference type="InterPro" id="IPR001680">
    <property type="entry name" value="WD40_rpt"/>
</dbReference>
<dbReference type="SUPFAM" id="SSF50978">
    <property type="entry name" value="WD40 repeat-like"/>
    <property type="match status" value="1"/>
</dbReference>
<accession>A0AAV5IJ15</accession>
<dbReference type="AlphaFoldDB" id="A0AAV5IJ15"/>
<evidence type="ECO:0008006" key="7">
    <source>
        <dbReference type="Google" id="ProtNLM"/>
    </source>
</evidence>
<keyword evidence="2" id="KW-0804">Transcription</keyword>
<comment type="caution">
    <text evidence="5">The sequence shown here is derived from an EMBL/GenBank/DDBJ whole genome shotgun (WGS) entry which is preliminary data.</text>
</comment>
<feature type="compositionally biased region" description="Basic and acidic residues" evidence="4">
    <location>
        <begin position="693"/>
        <end position="703"/>
    </location>
</feature>
<feature type="region of interest" description="Disordered" evidence="4">
    <location>
        <begin position="186"/>
        <end position="251"/>
    </location>
</feature>
<comment type="subcellular location">
    <subcellularLocation>
        <location evidence="1">Nucleus</location>
    </subcellularLocation>
</comment>
<feature type="compositionally biased region" description="Basic residues" evidence="4">
    <location>
        <begin position="736"/>
        <end position="747"/>
    </location>
</feature>
<dbReference type="PANTHER" id="PTHR15052">
    <property type="entry name" value="RNA POLYMERASE III TRANSCRIPTION INITIATION FACTOR COMPLEX SUBUNIT"/>
    <property type="match status" value="1"/>
</dbReference>
<evidence type="ECO:0000256" key="1">
    <source>
        <dbReference type="ARBA" id="ARBA00004123"/>
    </source>
</evidence>
<dbReference type="Gene3D" id="2.130.10.10">
    <property type="entry name" value="YVTN repeat-like/Quinoprotein amine dehydrogenase"/>
    <property type="match status" value="1"/>
</dbReference>
<evidence type="ECO:0000313" key="5">
    <source>
        <dbReference type="EMBL" id="GKU98344.1"/>
    </source>
</evidence>
<dbReference type="PANTHER" id="PTHR15052:SF2">
    <property type="entry name" value="GENERAL TRANSCRIPTION FACTOR 3C POLYPEPTIDE 2"/>
    <property type="match status" value="1"/>
</dbReference>
<name>A0AAV5IJ15_9ROSI</name>
<dbReference type="EMBL" id="BPVZ01000012">
    <property type="protein sequence ID" value="GKU98344.1"/>
    <property type="molecule type" value="Genomic_DNA"/>
</dbReference>
<dbReference type="InterPro" id="IPR052416">
    <property type="entry name" value="GTF3C_component"/>
</dbReference>
<evidence type="ECO:0000256" key="3">
    <source>
        <dbReference type="ARBA" id="ARBA00023242"/>
    </source>
</evidence>
<evidence type="ECO:0000256" key="4">
    <source>
        <dbReference type="SAM" id="MobiDB-lite"/>
    </source>
</evidence>
<keyword evidence="3" id="KW-0539">Nucleus</keyword>